<evidence type="ECO:0000313" key="3">
    <source>
        <dbReference type="Proteomes" id="UP000075901"/>
    </source>
</evidence>
<feature type="region of interest" description="Disordered" evidence="1">
    <location>
        <begin position="49"/>
        <end position="97"/>
    </location>
</feature>
<name>A0A182SGI6_9DIPT</name>
<evidence type="ECO:0000313" key="2">
    <source>
        <dbReference type="EnsemblMetazoa" id="AMAM006328-PA"/>
    </source>
</evidence>
<reference evidence="2" key="2">
    <citation type="submission" date="2020-05" db="UniProtKB">
        <authorList>
            <consortium name="EnsemblMetazoa"/>
        </authorList>
    </citation>
    <scope>IDENTIFICATION</scope>
    <source>
        <strain evidence="2">maculatus3</strain>
    </source>
</reference>
<feature type="region of interest" description="Disordered" evidence="1">
    <location>
        <begin position="203"/>
        <end position="237"/>
    </location>
</feature>
<dbReference type="Proteomes" id="UP000075901">
    <property type="component" value="Unassembled WGS sequence"/>
</dbReference>
<dbReference type="EnsemblMetazoa" id="AMAM006328-RA">
    <property type="protein sequence ID" value="AMAM006328-PA"/>
    <property type="gene ID" value="AMAM006328"/>
</dbReference>
<feature type="compositionally biased region" description="Low complexity" evidence="1">
    <location>
        <begin position="210"/>
        <end position="232"/>
    </location>
</feature>
<proteinExistence type="predicted"/>
<protein>
    <submittedName>
        <fullName evidence="2">Uncharacterized protein</fullName>
    </submittedName>
</protein>
<reference evidence="3" key="1">
    <citation type="submission" date="2013-09" db="EMBL/GenBank/DDBJ databases">
        <title>The Genome Sequence of Anopheles maculatus species B.</title>
        <authorList>
            <consortium name="The Broad Institute Genomics Platform"/>
            <person name="Neafsey D.E."/>
            <person name="Besansky N."/>
            <person name="Howell P."/>
            <person name="Walton C."/>
            <person name="Young S.K."/>
            <person name="Zeng Q."/>
            <person name="Gargeya S."/>
            <person name="Fitzgerald M."/>
            <person name="Haas B."/>
            <person name="Abouelleil A."/>
            <person name="Allen A.W."/>
            <person name="Alvarado L."/>
            <person name="Arachchi H.M."/>
            <person name="Berlin A.M."/>
            <person name="Chapman S.B."/>
            <person name="Gainer-Dewar J."/>
            <person name="Goldberg J."/>
            <person name="Griggs A."/>
            <person name="Gujja S."/>
            <person name="Hansen M."/>
            <person name="Howarth C."/>
            <person name="Imamovic A."/>
            <person name="Ireland A."/>
            <person name="Larimer J."/>
            <person name="McCowan C."/>
            <person name="Murphy C."/>
            <person name="Pearson M."/>
            <person name="Poon T.W."/>
            <person name="Priest M."/>
            <person name="Roberts A."/>
            <person name="Saif S."/>
            <person name="Shea T."/>
            <person name="Sisk P."/>
            <person name="Sykes S."/>
            <person name="Wortman J."/>
            <person name="Nusbaum C."/>
            <person name="Birren B."/>
        </authorList>
    </citation>
    <scope>NUCLEOTIDE SEQUENCE [LARGE SCALE GENOMIC DNA]</scope>
    <source>
        <strain evidence="3">maculatus3</strain>
    </source>
</reference>
<sequence>MALKQQENQLKKLTVNIKQSLGDYINEINSKIKEIGDTAISAPVSKNELSQDGNSVISSTSSGNHTATTNTSAATQGTKIGGSSSSHATSKADVAGNDGETPFDTGLKSMKIDKIIVVIRGLIGLLLSMDFTCNMDLFLITCKIIARLVLACRPALQLSKIITTNQLLQLVRIAVWENQQQPWAVHAITCLLQDVLEADKSFKDADSDSSESPGDEGTAAASAATANPNGATMHSMRPPVEVPYKQQQQQHPLQSTAHHVSCDLSYADVAKNQLSSVVECDDSEIEEIFIINDLYSTREKRFFKRDIGSFASFASKYSITNKTVSAAMDARLEMGLDTNVEIVLRRLTTRSAFNLISSLPHVSMMPELIGGSGSTSGVSSESPTSSSWPESIIDVWSGPEYLLGTETNSMLTEVFDKILSDLHQLDSWLNLEKILQLWLTLNGETLENLPGSNATGLNPYSFPRIPFGDRAVRGLLKALATHPNIKLRAWCLGFHCLNLACKPHFEADCIEAMSTSSDNHFRRMGNLIVNDENFEKMLLRFFSGADQSMISMDGSSSRYAGPTVCKLVVELFVWLELRCNVKDKLKQTLLRVTLHLVQFGGAIANQQGPIDAQSQMIKELLNFPYDKSDLGIAMSVIECVSHLVYNNVVNVEKLYCQKTTDSGNSSGMLGGGMRFSSLFATVFNAESSRACKSATDSSLLVDLLKLASILVNTKNPLTTTTTAASEAGTFDDAHT</sequence>
<dbReference type="AlphaFoldDB" id="A0A182SGI6"/>
<dbReference type="VEuPathDB" id="VectorBase:AMAM006328"/>
<feature type="compositionally biased region" description="Low complexity" evidence="1">
    <location>
        <begin position="58"/>
        <end position="78"/>
    </location>
</feature>
<evidence type="ECO:0000256" key="1">
    <source>
        <dbReference type="SAM" id="MobiDB-lite"/>
    </source>
</evidence>
<accession>A0A182SGI6</accession>
<organism evidence="2 3">
    <name type="scientific">Anopheles maculatus</name>
    <dbReference type="NCBI Taxonomy" id="74869"/>
    <lineage>
        <taxon>Eukaryota</taxon>
        <taxon>Metazoa</taxon>
        <taxon>Ecdysozoa</taxon>
        <taxon>Arthropoda</taxon>
        <taxon>Hexapoda</taxon>
        <taxon>Insecta</taxon>
        <taxon>Pterygota</taxon>
        <taxon>Neoptera</taxon>
        <taxon>Endopterygota</taxon>
        <taxon>Diptera</taxon>
        <taxon>Nematocera</taxon>
        <taxon>Culicoidea</taxon>
        <taxon>Culicidae</taxon>
        <taxon>Anophelinae</taxon>
        <taxon>Anopheles</taxon>
        <taxon>Anopheles maculatus group</taxon>
    </lineage>
</organism>
<keyword evidence="3" id="KW-1185">Reference proteome</keyword>